<proteinExistence type="predicted"/>
<dbReference type="AlphaFoldDB" id="A0A4V2RE00"/>
<organism evidence="2 3">
    <name type="scientific">Mesobacillus foraminis</name>
    <dbReference type="NCBI Taxonomy" id="279826"/>
    <lineage>
        <taxon>Bacteria</taxon>
        <taxon>Bacillati</taxon>
        <taxon>Bacillota</taxon>
        <taxon>Bacilli</taxon>
        <taxon>Bacillales</taxon>
        <taxon>Bacillaceae</taxon>
        <taxon>Mesobacillus</taxon>
    </lineage>
</organism>
<dbReference type="InterPro" id="IPR035924">
    <property type="entry name" value="FlaG-like_sf"/>
</dbReference>
<keyword evidence="2" id="KW-0966">Cell projection</keyword>
<sequence length="119" mass="13612">MIDKLSSIHIPSQQSTSKTGVTNINTKEIESVSRSQEETEKNLNLSKAKVKEMVDTLNEFVQASDTSIKFQYHEKLHEYYVSIVDNTTNEVVREIPPKKMLDIYAAMTEFLGLMVDKKI</sequence>
<evidence type="ECO:0000313" key="2">
    <source>
        <dbReference type="EMBL" id="TCN26750.1"/>
    </source>
</evidence>
<gene>
    <name evidence="2" type="ORF">EV146_103273</name>
</gene>
<dbReference type="Gene3D" id="3.30.160.170">
    <property type="entry name" value="FlaG-like"/>
    <property type="match status" value="1"/>
</dbReference>
<dbReference type="InterPro" id="IPR005186">
    <property type="entry name" value="FlaG"/>
</dbReference>
<feature type="region of interest" description="Disordered" evidence="1">
    <location>
        <begin position="1"/>
        <end position="43"/>
    </location>
</feature>
<feature type="compositionally biased region" description="Polar residues" evidence="1">
    <location>
        <begin position="9"/>
        <end position="26"/>
    </location>
</feature>
<keyword evidence="3" id="KW-1185">Reference proteome</keyword>
<dbReference type="Pfam" id="PF03646">
    <property type="entry name" value="FlaG"/>
    <property type="match status" value="1"/>
</dbReference>
<dbReference type="SUPFAM" id="SSF160214">
    <property type="entry name" value="FlaG-like"/>
    <property type="match status" value="1"/>
</dbReference>
<feature type="compositionally biased region" description="Basic and acidic residues" evidence="1">
    <location>
        <begin position="27"/>
        <end position="41"/>
    </location>
</feature>
<dbReference type="PANTHER" id="PTHR37166">
    <property type="entry name" value="PROTEIN FLAG"/>
    <property type="match status" value="1"/>
</dbReference>
<dbReference type="Proteomes" id="UP000295689">
    <property type="component" value="Unassembled WGS sequence"/>
</dbReference>
<name>A0A4V2RE00_9BACI</name>
<accession>A0A4V2RE00</accession>
<dbReference type="EMBL" id="SLVV01000003">
    <property type="protein sequence ID" value="TCN26750.1"/>
    <property type="molecule type" value="Genomic_DNA"/>
</dbReference>
<keyword evidence="2" id="KW-0969">Cilium</keyword>
<comment type="caution">
    <text evidence="2">The sequence shown here is derived from an EMBL/GenBank/DDBJ whole genome shotgun (WGS) entry which is preliminary data.</text>
</comment>
<protein>
    <submittedName>
        <fullName evidence="2">Flagellar protein FlaG</fullName>
    </submittedName>
</protein>
<dbReference type="RefSeq" id="WP_132003364.1">
    <property type="nucleotide sequence ID" value="NZ_JABUHM010000002.1"/>
</dbReference>
<dbReference type="PANTHER" id="PTHR37166:SF1">
    <property type="entry name" value="PROTEIN FLAG"/>
    <property type="match status" value="1"/>
</dbReference>
<reference evidence="2 3" key="1">
    <citation type="journal article" date="2015" name="Stand. Genomic Sci.">
        <title>Genomic Encyclopedia of Bacterial and Archaeal Type Strains, Phase III: the genomes of soil and plant-associated and newly described type strains.</title>
        <authorList>
            <person name="Whitman W.B."/>
            <person name="Woyke T."/>
            <person name="Klenk H.P."/>
            <person name="Zhou Y."/>
            <person name="Lilburn T.G."/>
            <person name="Beck B.J."/>
            <person name="De Vos P."/>
            <person name="Vandamme P."/>
            <person name="Eisen J.A."/>
            <person name="Garrity G."/>
            <person name="Hugenholtz P."/>
            <person name="Kyrpides N.C."/>
        </authorList>
    </citation>
    <scope>NUCLEOTIDE SEQUENCE [LARGE SCALE GENOMIC DNA]</scope>
    <source>
        <strain evidence="2 3">CV53</strain>
    </source>
</reference>
<keyword evidence="2" id="KW-0282">Flagellum</keyword>
<dbReference type="NCBIfam" id="NF005834">
    <property type="entry name" value="PRK07738.1"/>
    <property type="match status" value="1"/>
</dbReference>
<evidence type="ECO:0000313" key="3">
    <source>
        <dbReference type="Proteomes" id="UP000295689"/>
    </source>
</evidence>
<evidence type="ECO:0000256" key="1">
    <source>
        <dbReference type="SAM" id="MobiDB-lite"/>
    </source>
</evidence>